<dbReference type="AlphaFoldDB" id="A0A4P6V416"/>
<protein>
    <recommendedName>
        <fullName evidence="3">Deoxyribose-phosphate aldolase</fullName>
        <ecNumber evidence="3">4.1.2.4</ecNumber>
    </recommendedName>
</protein>
<dbReference type="GO" id="GO:0004139">
    <property type="term" value="F:deoxyribose-phosphate aldolase activity"/>
    <property type="evidence" value="ECO:0007669"/>
    <property type="project" value="UniProtKB-UniRule"/>
</dbReference>
<proteinExistence type="predicted"/>
<dbReference type="PANTHER" id="PTHR10889">
    <property type="entry name" value="DEOXYRIBOSE-PHOSPHATE ALDOLASE"/>
    <property type="match status" value="1"/>
</dbReference>
<dbReference type="InterPro" id="IPR011343">
    <property type="entry name" value="DeoC"/>
</dbReference>
<dbReference type="GO" id="GO:0005737">
    <property type="term" value="C:cytoplasm"/>
    <property type="evidence" value="ECO:0007669"/>
    <property type="project" value="InterPro"/>
</dbReference>
<dbReference type="InterPro" id="IPR013785">
    <property type="entry name" value="Aldolase_TIM"/>
</dbReference>
<organism evidence="4 5">
    <name type="scientific">Roseitalea porphyridii</name>
    <dbReference type="NCBI Taxonomy" id="1852022"/>
    <lineage>
        <taxon>Bacteria</taxon>
        <taxon>Pseudomonadati</taxon>
        <taxon>Pseudomonadota</taxon>
        <taxon>Alphaproteobacteria</taxon>
        <taxon>Hyphomicrobiales</taxon>
        <taxon>Ahrensiaceae</taxon>
        <taxon>Roseitalea</taxon>
    </lineage>
</organism>
<dbReference type="GO" id="GO:0009264">
    <property type="term" value="P:deoxyribonucleotide catabolic process"/>
    <property type="evidence" value="ECO:0007669"/>
    <property type="project" value="UniProtKB-UniRule"/>
</dbReference>
<dbReference type="PANTHER" id="PTHR10889:SF1">
    <property type="entry name" value="DEOXYRIBOSE-PHOSPHATE ALDOLASE"/>
    <property type="match status" value="1"/>
</dbReference>
<evidence type="ECO:0000256" key="3">
    <source>
        <dbReference type="NCBIfam" id="TIGR00126"/>
    </source>
</evidence>
<dbReference type="Pfam" id="PF01791">
    <property type="entry name" value="DeoC"/>
    <property type="match status" value="1"/>
</dbReference>
<dbReference type="Gene3D" id="3.20.20.70">
    <property type="entry name" value="Aldolase class I"/>
    <property type="match status" value="1"/>
</dbReference>
<accession>A0A4P6V416</accession>
<evidence type="ECO:0000313" key="4">
    <source>
        <dbReference type="EMBL" id="QBK32005.1"/>
    </source>
</evidence>
<dbReference type="SMART" id="SM01133">
    <property type="entry name" value="DeoC"/>
    <property type="match status" value="1"/>
</dbReference>
<keyword evidence="5" id="KW-1185">Reference proteome</keyword>
<gene>
    <name evidence="4" type="primary">deoC</name>
    <name evidence="4" type="ORF">E0E05_16265</name>
</gene>
<dbReference type="NCBIfam" id="TIGR00126">
    <property type="entry name" value="deoC"/>
    <property type="match status" value="1"/>
</dbReference>
<evidence type="ECO:0000256" key="2">
    <source>
        <dbReference type="ARBA" id="ARBA00023270"/>
    </source>
</evidence>
<keyword evidence="1" id="KW-0963">Cytoplasm</keyword>
<reference evidence="4 5" key="1">
    <citation type="journal article" date="2017" name="Int. J. Syst. Evol. Microbiol.">
        <title>Roseitalea porphyridii gen. nov., sp. nov., isolated from a red alga, and reclassification of Hoeflea suaedae Chung et al. 2013 as Pseudohoeflea suaedae gen. nov., comb. nov.</title>
        <authorList>
            <person name="Hyeon J.W."/>
            <person name="Jeong S.E."/>
            <person name="Baek K."/>
            <person name="Jeon C.O."/>
        </authorList>
    </citation>
    <scope>NUCLEOTIDE SEQUENCE [LARGE SCALE GENOMIC DNA]</scope>
    <source>
        <strain evidence="4 5">MA7-20</strain>
    </source>
</reference>
<dbReference type="Proteomes" id="UP000293719">
    <property type="component" value="Chromosome"/>
</dbReference>
<dbReference type="EC" id="4.1.2.4" evidence="3"/>
<evidence type="ECO:0000256" key="1">
    <source>
        <dbReference type="ARBA" id="ARBA00022490"/>
    </source>
</evidence>
<dbReference type="EMBL" id="CP036532">
    <property type="protein sequence ID" value="QBK32005.1"/>
    <property type="molecule type" value="Genomic_DNA"/>
</dbReference>
<keyword evidence="4" id="KW-0456">Lyase</keyword>
<evidence type="ECO:0000313" key="5">
    <source>
        <dbReference type="Proteomes" id="UP000293719"/>
    </source>
</evidence>
<name>A0A4P6V416_9HYPH</name>
<dbReference type="InterPro" id="IPR002915">
    <property type="entry name" value="DeoC/FbaB/LacD_aldolase"/>
</dbReference>
<keyword evidence="2" id="KW-0704">Schiff base</keyword>
<dbReference type="PIRSF" id="PIRSF001357">
    <property type="entry name" value="DeoC"/>
    <property type="match status" value="1"/>
</dbReference>
<dbReference type="CDD" id="cd00959">
    <property type="entry name" value="DeoC"/>
    <property type="match status" value="1"/>
</dbReference>
<dbReference type="OrthoDB" id="9778711at2"/>
<dbReference type="SUPFAM" id="SSF51569">
    <property type="entry name" value="Aldolase"/>
    <property type="match status" value="1"/>
</dbReference>
<sequence length="226" mass="23881">MAMHDLQEIAACIQHTNVSPATTRDDIIALCDEAERYRFDGVMVQPCWVDLCRKKLQGSSVKVCSAMAYPLGGSLTRSKVAEMRHLVEEGAQEIDFMANLGFLVGGAIEAYHDEIAALVSAADGVPLKIMLELGATPEELWQVAIEQAEKAGVAYVKNSSGWGLGGKASVETIGFMRRCAQRAKVKASGGIRTAEDAKAILSAGAHLIGTSAGPAIMVGQVGEGAY</sequence>
<dbReference type="KEGG" id="rpod:E0E05_16265"/>
<dbReference type="GO" id="GO:0016052">
    <property type="term" value="P:carbohydrate catabolic process"/>
    <property type="evidence" value="ECO:0007669"/>
    <property type="project" value="TreeGrafter"/>
</dbReference>